<evidence type="ECO:0000256" key="2">
    <source>
        <dbReference type="SAM" id="SignalP"/>
    </source>
</evidence>
<feature type="domain" description="SbsA Ig-like" evidence="3">
    <location>
        <begin position="1086"/>
        <end position="1197"/>
    </location>
</feature>
<dbReference type="CDD" id="cd15482">
    <property type="entry name" value="Sialidase_non-viral"/>
    <property type="match status" value="1"/>
</dbReference>
<evidence type="ECO:0000259" key="3">
    <source>
        <dbReference type="Pfam" id="PF13205"/>
    </source>
</evidence>
<keyword evidence="6" id="KW-1185">Reference proteome</keyword>
<dbReference type="Gene3D" id="2.120.10.10">
    <property type="match status" value="1"/>
</dbReference>
<dbReference type="RefSeq" id="WP_097642434.1">
    <property type="nucleotide sequence ID" value="NZ_NQWI01000005.1"/>
</dbReference>
<feature type="chain" id="PRO_5013264216" description="DUF11 domain-containing protein" evidence="2">
    <location>
        <begin position="25"/>
        <end position="1321"/>
    </location>
</feature>
<evidence type="ECO:0000259" key="4">
    <source>
        <dbReference type="Pfam" id="PF24595"/>
    </source>
</evidence>
<feature type="domain" description="DUF7619" evidence="4">
    <location>
        <begin position="874"/>
        <end position="978"/>
    </location>
</feature>
<dbReference type="Gene3D" id="2.60.40.10">
    <property type="entry name" value="Immunoglobulins"/>
    <property type="match status" value="1"/>
</dbReference>
<keyword evidence="1 2" id="KW-0732">Signal</keyword>
<comment type="caution">
    <text evidence="5">The sequence shown here is derived from an EMBL/GenBank/DDBJ whole genome shotgun (WGS) entry which is preliminary data.</text>
</comment>
<evidence type="ECO:0000313" key="5">
    <source>
        <dbReference type="EMBL" id="PDW04699.1"/>
    </source>
</evidence>
<feature type="signal peptide" evidence="2">
    <location>
        <begin position="1"/>
        <end position="24"/>
    </location>
</feature>
<evidence type="ECO:0000313" key="6">
    <source>
        <dbReference type="Proteomes" id="UP000220527"/>
    </source>
</evidence>
<dbReference type="InterPro" id="IPR032812">
    <property type="entry name" value="SbsA_Ig"/>
</dbReference>
<dbReference type="InterPro" id="IPR036278">
    <property type="entry name" value="Sialidase_sf"/>
</dbReference>
<proteinExistence type="predicted"/>
<dbReference type="Pfam" id="PF13205">
    <property type="entry name" value="Big_5"/>
    <property type="match status" value="1"/>
</dbReference>
<dbReference type="Pfam" id="PF24595">
    <property type="entry name" value="DUF7619"/>
    <property type="match status" value="1"/>
</dbReference>
<sequence length="1321" mass="144590">MNGTWLWHIVRLGLLVALVLPSLAQPPAVATEAPIETVQPIPAAGIDFSVIDTDQNRGDGTRIYSPGNHIVRDSAGHLYVAYTLRTTQFVPWYNYFRRSEDGGSTWSNAVRTDSMPDSSSVQSLAIDGAGTLYQGFTFNVGSFFTKSSDRGETWANPVALHDGGWGAWDYMPSVVVDAQGKLHAVYMSQYGWNSPPSNLLYKHSDDGGTTWSDALGLTQHPQGSGDYGVRAPNMYVGKDGWLFAAYVYLHTLSGDTYNPAYMLVYYDGEEWGEALQVSTAGQSTIIGGDIAVDSTGLLHMVWQQREEASAGYALLYRTFNPATKTLSAVRTLAPAQENVYNVTMGIYAEDKLVVAYDRHTQTGNSITYHGVYVRTSEDDFAAARQVSTHPNAYAPNLRSSFTFMRHRQHEDLIWVEPNEDPIPGESIVYADISGLPPPVPPTAGLLVNTFVTKIVNPGQVSPVVVSYRNRMEEAARGAVLLLNLPEGLPLQSCSGDYYYHRTEHQVSWNLGDLAPNAQGRFVCWLSIPWGMTDRKVQVLARLDAENSGMPLFNLEHYRGATPNPVVEERYLEQRELAQALANPAVRELHDLALQRGFSFSDVGQQIRHRNGEQTRVLVYTRFAPFALMLLLEQDGKAFMIHQNDDQVEFLDPDGGLIMNSHTGNYHEYGAWSLASEQQALPDAQLMSYQFTATYGTCLRNCMISKGAMVPVDAAIDTVTAPFKAAWGAIKVTYNVVRRDAEGVAKDVLDALPYKNVTQRAVELVACRSTCADNPHEYDCGGGNGAVGKQWCEGNLRYRHYCAGMRMWRPSSVWFNCTMRGEVCLDGECVTDACRILPGLDQALLEREAAPTACLASNEPSSCKSDEMEIVPAHDPNTKAVSPAGDILPGELLTYTIEFENEGAGIAYDVFIIDELDEHLDETTLIMSHAGTYNAELRQASWLIGEVAPGAGGIVTMTVRARAGLPTGTLITNQAVVHFPSAFEETPTDLVVSTINTLVAEPQALEVVGSAALNLRLAGREASGLSPTYALASNPRYGSLSGDLPNLVYEAMPGFSGIDEFTFVAQHNGVSSRPARVSIRVHPDPADQTRPSVLQTFPAADATQVRFVTEAVSEQPVSYLPMISVHFSKPMDRASLTNALSVQGLVGRLHYDEQSRTLYYTPMQSLRPQTTYTATLAGSVADQVGNQLGQSYRWQFTTAAAAAIQVSLPHAAEELVFPALDAGSPRVTQIIQITNQGYEDLTLEQVQSIGPHADAFRLVDDRCSGMTLPSLAGCTLQVQYEPDGFGLHHAMLRIPSNDSLNPTVEIAMRNTAHTLYLPLVRR</sequence>
<protein>
    <recommendedName>
        <fullName evidence="7">DUF11 domain-containing protein</fullName>
    </recommendedName>
</protein>
<dbReference type="OrthoDB" id="160289at2"/>
<reference evidence="6" key="1">
    <citation type="submission" date="2017-08" db="EMBL/GenBank/DDBJ databases">
        <authorList>
            <person name="Grouzdev D.S."/>
            <person name="Gaisin V.A."/>
            <person name="Rysina M.S."/>
            <person name="Gorlenko V.M."/>
        </authorList>
    </citation>
    <scope>NUCLEOTIDE SEQUENCE [LARGE SCALE GENOMIC DNA]</scope>
    <source>
        <strain evidence="6">Kir15-3F</strain>
    </source>
</reference>
<gene>
    <name evidence="5" type="ORF">CJ255_02040</name>
</gene>
<dbReference type="InterPro" id="IPR013783">
    <property type="entry name" value="Ig-like_fold"/>
</dbReference>
<evidence type="ECO:0008006" key="7">
    <source>
        <dbReference type="Google" id="ProtNLM"/>
    </source>
</evidence>
<dbReference type="InterPro" id="IPR055353">
    <property type="entry name" value="DUF7619"/>
</dbReference>
<dbReference type="Proteomes" id="UP000220527">
    <property type="component" value="Unassembled WGS sequence"/>
</dbReference>
<evidence type="ECO:0000256" key="1">
    <source>
        <dbReference type="ARBA" id="ARBA00022729"/>
    </source>
</evidence>
<accession>A0A2A6RPA7</accession>
<name>A0A2A6RPA7_9CHLR</name>
<dbReference type="EMBL" id="NQWI01000005">
    <property type="protein sequence ID" value="PDW04699.1"/>
    <property type="molecule type" value="Genomic_DNA"/>
</dbReference>
<dbReference type="Gene3D" id="2.60.40.3710">
    <property type="match status" value="1"/>
</dbReference>
<organism evidence="5 6">
    <name type="scientific">Candidatus Viridilinea mediisalina</name>
    <dbReference type="NCBI Taxonomy" id="2024553"/>
    <lineage>
        <taxon>Bacteria</taxon>
        <taxon>Bacillati</taxon>
        <taxon>Chloroflexota</taxon>
        <taxon>Chloroflexia</taxon>
        <taxon>Chloroflexales</taxon>
        <taxon>Chloroflexineae</taxon>
        <taxon>Oscillochloridaceae</taxon>
        <taxon>Candidatus Viridilinea</taxon>
    </lineage>
</organism>
<dbReference type="SUPFAM" id="SSF50939">
    <property type="entry name" value="Sialidases"/>
    <property type="match status" value="1"/>
</dbReference>